<organism evidence="2">
    <name type="scientific">Tetraselmis sp. GSL018</name>
    <dbReference type="NCBI Taxonomy" id="582737"/>
    <lineage>
        <taxon>Eukaryota</taxon>
        <taxon>Viridiplantae</taxon>
        <taxon>Chlorophyta</taxon>
        <taxon>core chlorophytes</taxon>
        <taxon>Chlorodendrophyceae</taxon>
        <taxon>Chlorodendrales</taxon>
        <taxon>Chlorodendraceae</taxon>
        <taxon>Tetraselmis</taxon>
    </lineage>
</organism>
<sequence length="114" mass="12728">MSTTLDNTSVSSYGDEDIVEKPQTTGSPGISRSCVPTTGRCKRRKVSAIDCLSQEQGRDVNAGKNQLFRYQKYRMEAVAQAEKTRSIFQAPTVVCTPDTDILCYVSCRDLSRYF</sequence>
<evidence type="ECO:0000256" key="1">
    <source>
        <dbReference type="SAM" id="MobiDB-lite"/>
    </source>
</evidence>
<name>A0A061QR76_9CHLO</name>
<dbReference type="AlphaFoldDB" id="A0A061QR76"/>
<feature type="region of interest" description="Disordered" evidence="1">
    <location>
        <begin position="1"/>
        <end position="31"/>
    </location>
</feature>
<accession>A0A061QR76</accession>
<feature type="compositionally biased region" description="Polar residues" evidence="1">
    <location>
        <begin position="22"/>
        <end position="31"/>
    </location>
</feature>
<protein>
    <submittedName>
        <fullName evidence="2">Uncharacterized protein</fullName>
    </submittedName>
</protein>
<reference evidence="2" key="1">
    <citation type="submission" date="2014-05" db="EMBL/GenBank/DDBJ databases">
        <title>The transcriptome of the halophilic microalga Tetraselmis sp. GSL018 isolated from the Great Salt Lake, Utah.</title>
        <authorList>
            <person name="Jinkerson R.E."/>
            <person name="D'Adamo S."/>
            <person name="Posewitz M.C."/>
        </authorList>
    </citation>
    <scope>NUCLEOTIDE SEQUENCE</scope>
    <source>
        <strain evidence="2">GSL018</strain>
    </source>
</reference>
<gene>
    <name evidence="2" type="ORF">TSPGSL018_27547</name>
</gene>
<proteinExistence type="predicted"/>
<evidence type="ECO:0000313" key="2">
    <source>
        <dbReference type="EMBL" id="JAC60960.1"/>
    </source>
</evidence>
<feature type="compositionally biased region" description="Polar residues" evidence="1">
    <location>
        <begin position="1"/>
        <end position="12"/>
    </location>
</feature>
<dbReference type="EMBL" id="GBEZ01026229">
    <property type="protein sequence ID" value="JAC60960.1"/>
    <property type="molecule type" value="Transcribed_RNA"/>
</dbReference>